<dbReference type="Pfam" id="PF02653">
    <property type="entry name" value="BPD_transp_2"/>
    <property type="match status" value="1"/>
</dbReference>
<accession>A0A514KKK5</accession>
<dbReference type="CDD" id="cd06582">
    <property type="entry name" value="TM_PBP1_LivH_like"/>
    <property type="match status" value="1"/>
</dbReference>
<dbReference type="Proteomes" id="UP000469949">
    <property type="component" value="Unassembled WGS sequence"/>
</dbReference>
<dbReference type="PANTHER" id="PTHR11795:SF447">
    <property type="entry name" value="ABC TRANSPORTER PERMEASE PROTEIN"/>
    <property type="match status" value="1"/>
</dbReference>
<dbReference type="GO" id="GO:0022857">
    <property type="term" value="F:transmembrane transporter activity"/>
    <property type="evidence" value="ECO:0007669"/>
    <property type="project" value="InterPro"/>
</dbReference>
<dbReference type="PANTHER" id="PTHR11795">
    <property type="entry name" value="BRANCHED-CHAIN AMINO ACID TRANSPORT SYSTEM PERMEASE PROTEIN LIVH"/>
    <property type="match status" value="1"/>
</dbReference>
<keyword evidence="6" id="KW-1133">Transmembrane helix</keyword>
<keyword evidence="5" id="KW-0029">Amino-acid transport</keyword>
<comment type="caution">
    <text evidence="9">The sequence shown here is derived from an EMBL/GenBank/DDBJ whole genome shotgun (WGS) entry which is preliminary data.</text>
</comment>
<evidence type="ECO:0000256" key="6">
    <source>
        <dbReference type="ARBA" id="ARBA00022989"/>
    </source>
</evidence>
<protein>
    <submittedName>
        <fullName evidence="9">Urea ABC transporter permease protein UrtB</fullName>
    </submittedName>
</protein>
<organism evidence="9 10">
    <name type="scientific">Methylorubrum populi</name>
    <dbReference type="NCBI Taxonomy" id="223967"/>
    <lineage>
        <taxon>Bacteria</taxon>
        <taxon>Pseudomonadati</taxon>
        <taxon>Pseudomonadota</taxon>
        <taxon>Alphaproteobacteria</taxon>
        <taxon>Hyphomicrobiales</taxon>
        <taxon>Methylobacteriaceae</taxon>
        <taxon>Methylorubrum</taxon>
    </lineage>
</organism>
<dbReference type="EMBL" id="WEKV01000006">
    <property type="protein sequence ID" value="KAB7786764.1"/>
    <property type="molecule type" value="Genomic_DNA"/>
</dbReference>
<dbReference type="GO" id="GO:0005886">
    <property type="term" value="C:plasma membrane"/>
    <property type="evidence" value="ECO:0007669"/>
    <property type="project" value="UniProtKB-SubCell"/>
</dbReference>
<evidence type="ECO:0000256" key="3">
    <source>
        <dbReference type="ARBA" id="ARBA00022475"/>
    </source>
</evidence>
<keyword evidence="3" id="KW-1003">Cell membrane</keyword>
<keyword evidence="4" id="KW-0812">Transmembrane</keyword>
<gene>
    <name evidence="9" type="ORF">F8B43_1118</name>
</gene>
<reference evidence="9 10" key="1">
    <citation type="submission" date="2019-10" db="EMBL/GenBank/DDBJ databases">
        <title>Draft Genome Sequence of the Caffeine Degrading Methylotroph Methylorubrum populi PINKEL.</title>
        <authorList>
            <person name="Dawson S.C."/>
            <person name="Zhang X."/>
            <person name="Wright M.E."/>
            <person name="Sharma G."/>
            <person name="Langner J.T."/>
            <person name="Ditty J.L."/>
            <person name="Subuyuj G.A."/>
        </authorList>
    </citation>
    <scope>NUCLEOTIDE SEQUENCE [LARGE SCALE GENOMIC DNA]</scope>
    <source>
        <strain evidence="9 10">Pinkel</strain>
    </source>
</reference>
<comment type="subcellular location">
    <subcellularLocation>
        <location evidence="1">Cell membrane</location>
        <topology evidence="1">Multi-pass membrane protein</topology>
    </subcellularLocation>
</comment>
<dbReference type="InterPro" id="IPR052157">
    <property type="entry name" value="BCAA_transport_permease"/>
</dbReference>
<evidence type="ECO:0000256" key="4">
    <source>
        <dbReference type="ARBA" id="ARBA00022692"/>
    </source>
</evidence>
<sequence length="294" mass="31368">MTSLDIAPFANALVLGLSIASIWLIAAIGLTIIYGTVGVINMAHGEFIMLGAYTSYALQSSLGLPFLLCLPASFVVVALVGLIIERGLIRYLYNRPLDTLLATWGVSLVLMQGVRLIFGSDPKYIAVPEIFQSNVEVGFASLSVFRLVVLGITALIVAATAWLFYRTRFGMQVRAVMQNKEMAASFGINADRVYMTTFALGAGLAGVAGSLFGVLAIVLPTMGTAYVVQAFLVVVVGGGTLMGSVAAAGLTGELQSVFAFVTNDTFARFLLYVLIVVFLRFRPRGLFAVAKGRR</sequence>
<keyword evidence="2" id="KW-0813">Transport</keyword>
<evidence type="ECO:0000256" key="7">
    <source>
        <dbReference type="ARBA" id="ARBA00023136"/>
    </source>
</evidence>
<dbReference type="RefSeq" id="WP_141950807.1">
    <property type="nucleotide sequence ID" value="NZ_CP039546.1"/>
</dbReference>
<name>A0A514KKK5_9HYPH</name>
<dbReference type="InterPro" id="IPR017779">
    <property type="entry name" value="ABC_UrtB_bac"/>
</dbReference>
<evidence type="ECO:0000256" key="8">
    <source>
        <dbReference type="ARBA" id="ARBA00037998"/>
    </source>
</evidence>
<dbReference type="AlphaFoldDB" id="A0A514KKK5"/>
<dbReference type="InterPro" id="IPR001851">
    <property type="entry name" value="ABC_transp_permease"/>
</dbReference>
<evidence type="ECO:0000313" key="9">
    <source>
        <dbReference type="EMBL" id="KAB7786764.1"/>
    </source>
</evidence>
<evidence type="ECO:0000256" key="1">
    <source>
        <dbReference type="ARBA" id="ARBA00004651"/>
    </source>
</evidence>
<comment type="similarity">
    <text evidence="8">Belongs to the binding-protein-dependent transport system permease family. LivHM subfamily.</text>
</comment>
<keyword evidence="7" id="KW-0472">Membrane</keyword>
<evidence type="ECO:0000256" key="5">
    <source>
        <dbReference type="ARBA" id="ARBA00022970"/>
    </source>
</evidence>
<evidence type="ECO:0000313" key="10">
    <source>
        <dbReference type="Proteomes" id="UP000469949"/>
    </source>
</evidence>
<dbReference type="NCBIfam" id="TIGR03409">
    <property type="entry name" value="urea_trans_UrtB"/>
    <property type="match status" value="1"/>
</dbReference>
<evidence type="ECO:0000256" key="2">
    <source>
        <dbReference type="ARBA" id="ARBA00022448"/>
    </source>
</evidence>
<dbReference type="GO" id="GO:0006865">
    <property type="term" value="P:amino acid transport"/>
    <property type="evidence" value="ECO:0007669"/>
    <property type="project" value="UniProtKB-KW"/>
</dbReference>
<proteinExistence type="inferred from homology"/>